<accession>W9GMJ8</accession>
<keyword evidence="6 8" id="KW-1133">Transmembrane helix</keyword>
<evidence type="ECO:0000256" key="8">
    <source>
        <dbReference type="SAM" id="Phobius"/>
    </source>
</evidence>
<dbReference type="InterPro" id="IPR007208">
    <property type="entry name" value="MrpF/PhaF-like"/>
</dbReference>
<sequence length="91" mass="9626">MTAAFAIAGMLMLAAAAALVLYRVYRGPTNLDRLIATDILLVIVIAGVGMEAAWHKRATSLPLLMVLGIVSFVGGVAIARFMSHDSDREAP</sequence>
<dbReference type="OrthoDB" id="3733837at2"/>
<dbReference type="GO" id="GO:0015385">
    <property type="term" value="F:sodium:proton antiporter activity"/>
    <property type="evidence" value="ECO:0007669"/>
    <property type="project" value="TreeGrafter"/>
</dbReference>
<keyword evidence="10" id="KW-1185">Reference proteome</keyword>
<proteinExistence type="inferred from homology"/>
<name>W9GMJ8_9MICO</name>
<dbReference type="PANTHER" id="PTHR34702:SF1">
    <property type="entry name" value="NA(+)_H(+) ANTIPORTER SUBUNIT F"/>
    <property type="match status" value="1"/>
</dbReference>
<evidence type="ECO:0000256" key="4">
    <source>
        <dbReference type="ARBA" id="ARBA00022475"/>
    </source>
</evidence>
<gene>
    <name evidence="9" type="ORF">N864_08265</name>
</gene>
<keyword evidence="5 8" id="KW-0812">Transmembrane</keyword>
<dbReference type="PANTHER" id="PTHR34702">
    <property type="entry name" value="NA(+)/H(+) ANTIPORTER SUBUNIT F1"/>
    <property type="match status" value="1"/>
</dbReference>
<evidence type="ECO:0000313" key="10">
    <source>
        <dbReference type="Proteomes" id="UP000019494"/>
    </source>
</evidence>
<keyword evidence="4" id="KW-1003">Cell membrane</keyword>
<evidence type="ECO:0000256" key="3">
    <source>
        <dbReference type="ARBA" id="ARBA00022448"/>
    </source>
</evidence>
<dbReference type="Proteomes" id="UP000019494">
    <property type="component" value="Unassembled WGS sequence"/>
</dbReference>
<dbReference type="Pfam" id="PF04066">
    <property type="entry name" value="MrpF_PhaF"/>
    <property type="match status" value="1"/>
</dbReference>
<reference evidence="10" key="1">
    <citation type="submission" date="2013-08" db="EMBL/GenBank/DDBJ databases">
        <title>Intrasporangium oryzae NRRL B-24470.</title>
        <authorList>
            <person name="Liu H."/>
            <person name="Wang G."/>
        </authorList>
    </citation>
    <scope>NUCLEOTIDE SEQUENCE [LARGE SCALE GENOMIC DNA]</scope>
    <source>
        <strain evidence="10">Q5-1</strain>
    </source>
</reference>
<evidence type="ECO:0000256" key="7">
    <source>
        <dbReference type="ARBA" id="ARBA00023136"/>
    </source>
</evidence>
<dbReference type="EMBL" id="AWQS01000014">
    <property type="protein sequence ID" value="EWT07340.1"/>
    <property type="molecule type" value="Genomic_DNA"/>
</dbReference>
<organism evidence="9 10">
    <name type="scientific">Intrasporangium chromatireducens Q5-1</name>
    <dbReference type="NCBI Taxonomy" id="584657"/>
    <lineage>
        <taxon>Bacteria</taxon>
        <taxon>Bacillati</taxon>
        <taxon>Actinomycetota</taxon>
        <taxon>Actinomycetes</taxon>
        <taxon>Micrococcales</taxon>
        <taxon>Intrasporangiaceae</taxon>
        <taxon>Intrasporangium</taxon>
    </lineage>
</organism>
<keyword evidence="3" id="KW-0813">Transport</keyword>
<evidence type="ECO:0000256" key="6">
    <source>
        <dbReference type="ARBA" id="ARBA00022989"/>
    </source>
</evidence>
<dbReference type="RefSeq" id="WP_034713481.1">
    <property type="nucleotide sequence ID" value="NZ_AWQS01000014.1"/>
</dbReference>
<feature type="transmembrane region" description="Helical" evidence="8">
    <location>
        <begin position="34"/>
        <end position="54"/>
    </location>
</feature>
<evidence type="ECO:0000256" key="1">
    <source>
        <dbReference type="ARBA" id="ARBA00004651"/>
    </source>
</evidence>
<comment type="subcellular location">
    <subcellularLocation>
        <location evidence="1">Cell membrane</location>
        <topology evidence="1">Multi-pass membrane protein</topology>
    </subcellularLocation>
</comment>
<comment type="similarity">
    <text evidence="2">Belongs to the CPA3 antiporters (TC 2.A.63) subunit F family.</text>
</comment>
<protein>
    <submittedName>
        <fullName evidence="9">Cation:proton antiporter</fullName>
    </submittedName>
</protein>
<evidence type="ECO:0000256" key="5">
    <source>
        <dbReference type="ARBA" id="ARBA00022692"/>
    </source>
</evidence>
<dbReference type="GO" id="GO:0005886">
    <property type="term" value="C:plasma membrane"/>
    <property type="evidence" value="ECO:0007669"/>
    <property type="project" value="UniProtKB-SubCell"/>
</dbReference>
<evidence type="ECO:0000313" key="9">
    <source>
        <dbReference type="EMBL" id="EWT07340.1"/>
    </source>
</evidence>
<dbReference type="AlphaFoldDB" id="W9GMJ8"/>
<feature type="transmembrane region" description="Helical" evidence="8">
    <location>
        <begin position="61"/>
        <end position="82"/>
    </location>
</feature>
<evidence type="ECO:0000256" key="2">
    <source>
        <dbReference type="ARBA" id="ARBA00009212"/>
    </source>
</evidence>
<comment type="caution">
    <text evidence="9">The sequence shown here is derived from an EMBL/GenBank/DDBJ whole genome shotgun (WGS) entry which is preliminary data.</text>
</comment>
<keyword evidence="7 8" id="KW-0472">Membrane</keyword>